<evidence type="ECO:0000256" key="6">
    <source>
        <dbReference type="HAMAP-Rule" id="MF_01216"/>
    </source>
</evidence>
<comment type="caution">
    <text evidence="8">The sequence shown here is derived from an EMBL/GenBank/DDBJ whole genome shotgun (WGS) entry which is preliminary data.</text>
</comment>
<comment type="similarity">
    <text evidence="6">Belongs to the azoreductase type 1 family.</text>
</comment>
<dbReference type="InterPro" id="IPR029039">
    <property type="entry name" value="Flavoprotein-like_sf"/>
</dbReference>
<comment type="catalytic activity">
    <reaction evidence="5">
        <text>N,N-dimethyl-1,4-phenylenediamine + anthranilate + 2 NAD(+) = 2-(4-dimethylaminophenyl)diazenylbenzoate + 2 NADH + 2 H(+)</text>
        <dbReference type="Rhea" id="RHEA:55872"/>
        <dbReference type="ChEBI" id="CHEBI:15378"/>
        <dbReference type="ChEBI" id="CHEBI:15783"/>
        <dbReference type="ChEBI" id="CHEBI:16567"/>
        <dbReference type="ChEBI" id="CHEBI:57540"/>
        <dbReference type="ChEBI" id="CHEBI:57945"/>
        <dbReference type="ChEBI" id="CHEBI:71579"/>
        <dbReference type="EC" id="1.7.1.17"/>
    </reaction>
    <physiologicalReaction direction="right-to-left" evidence="5">
        <dbReference type="Rhea" id="RHEA:55874"/>
    </physiologicalReaction>
</comment>
<comment type="function">
    <text evidence="6">Also exhibits azoreductase activity. Catalyzes the reductive cleavage of the azo bond in aromatic azo compounds to the corresponding amines.</text>
</comment>
<dbReference type="PANTHER" id="PTHR43741">
    <property type="entry name" value="FMN-DEPENDENT NADH-AZOREDUCTASE 1"/>
    <property type="match status" value="1"/>
</dbReference>
<dbReference type="InterPro" id="IPR003680">
    <property type="entry name" value="Flavodoxin_fold"/>
</dbReference>
<keyword evidence="2 6" id="KW-0288">FMN</keyword>
<evidence type="ECO:0000256" key="1">
    <source>
        <dbReference type="ARBA" id="ARBA00022630"/>
    </source>
</evidence>
<dbReference type="HAMAP" id="MF_01216">
    <property type="entry name" value="Azoreductase_type1"/>
    <property type="match status" value="1"/>
</dbReference>
<keyword evidence="9" id="KW-1185">Reference proteome</keyword>
<evidence type="ECO:0000256" key="4">
    <source>
        <dbReference type="ARBA" id="ARBA00023027"/>
    </source>
</evidence>
<sequence>MKKTLILSYTPRENSNTKKMLDFFIENNQEKTAITFVDLAEEAPDLLLKENLNLYVNRNFGGAELTDEQQKILAKNDKMTQQLLDTDFVVLASPMYNFSIPATVKAWFDAVIQAGKTFGYTETGIKGLCEDTKALILMTSGSDFGMEPYKSVNFATPFLITAFDFLGIPAEAINKFGMIQYADTSEQMIEEAKEDIKRVSDKWY</sequence>
<keyword evidence="4 6" id="KW-0520">NAD</keyword>
<dbReference type="Proteomes" id="UP001589605">
    <property type="component" value="Unassembled WGS sequence"/>
</dbReference>
<evidence type="ECO:0000256" key="3">
    <source>
        <dbReference type="ARBA" id="ARBA00023002"/>
    </source>
</evidence>
<comment type="catalytic activity">
    <reaction evidence="6">
        <text>2 a quinone + NADH + H(+) = 2 a 1,4-benzosemiquinone + NAD(+)</text>
        <dbReference type="Rhea" id="RHEA:65952"/>
        <dbReference type="ChEBI" id="CHEBI:15378"/>
        <dbReference type="ChEBI" id="CHEBI:57540"/>
        <dbReference type="ChEBI" id="CHEBI:57945"/>
        <dbReference type="ChEBI" id="CHEBI:132124"/>
        <dbReference type="ChEBI" id="CHEBI:134225"/>
    </reaction>
</comment>
<feature type="domain" description="Flavodoxin-like fold" evidence="7">
    <location>
        <begin position="2"/>
        <end position="197"/>
    </location>
</feature>
<organism evidence="8 9">
    <name type="scientific">Formosa undariae</name>
    <dbReference type="NCBI Taxonomy" id="1325436"/>
    <lineage>
        <taxon>Bacteria</taxon>
        <taxon>Pseudomonadati</taxon>
        <taxon>Bacteroidota</taxon>
        <taxon>Flavobacteriia</taxon>
        <taxon>Flavobacteriales</taxon>
        <taxon>Flavobacteriaceae</taxon>
        <taxon>Formosa</taxon>
    </lineage>
</organism>
<accession>A0ABV5F3C5</accession>
<evidence type="ECO:0000259" key="7">
    <source>
        <dbReference type="Pfam" id="PF02525"/>
    </source>
</evidence>
<dbReference type="EC" id="1.6.5.-" evidence="6"/>
<gene>
    <name evidence="6" type="primary">azoR</name>
    <name evidence="8" type="ORF">ACFFVB_12700</name>
</gene>
<proteinExistence type="inferred from homology"/>
<dbReference type="EC" id="1.7.1.17" evidence="6"/>
<feature type="binding site" evidence="6">
    <location>
        <begin position="95"/>
        <end position="98"/>
    </location>
    <ligand>
        <name>FMN</name>
        <dbReference type="ChEBI" id="CHEBI:58210"/>
    </ligand>
</feature>
<evidence type="ECO:0000313" key="9">
    <source>
        <dbReference type="Proteomes" id="UP001589605"/>
    </source>
</evidence>
<name>A0ABV5F3C5_9FLAO</name>
<reference evidence="8 9" key="1">
    <citation type="submission" date="2024-09" db="EMBL/GenBank/DDBJ databases">
        <authorList>
            <person name="Sun Q."/>
            <person name="Mori K."/>
        </authorList>
    </citation>
    <scope>NUCLEOTIDE SEQUENCE [LARGE SCALE GENOMIC DNA]</scope>
    <source>
        <strain evidence="8 9">CECT 8286</strain>
    </source>
</reference>
<dbReference type="SUPFAM" id="SSF52218">
    <property type="entry name" value="Flavoproteins"/>
    <property type="match status" value="1"/>
</dbReference>
<dbReference type="InterPro" id="IPR050104">
    <property type="entry name" value="FMN-dep_NADH:Q_OxRdtase_AzoR1"/>
</dbReference>
<dbReference type="Gene3D" id="3.40.50.360">
    <property type="match status" value="1"/>
</dbReference>
<evidence type="ECO:0000313" key="8">
    <source>
        <dbReference type="EMBL" id="MFB9053938.1"/>
    </source>
</evidence>
<dbReference type="Pfam" id="PF02525">
    <property type="entry name" value="Flavodoxin_2"/>
    <property type="match status" value="1"/>
</dbReference>
<dbReference type="PANTHER" id="PTHR43741:SF4">
    <property type="entry name" value="FMN-DEPENDENT NADH:QUINONE OXIDOREDUCTASE"/>
    <property type="match status" value="1"/>
</dbReference>
<dbReference type="RefSeq" id="WP_382383293.1">
    <property type="nucleotide sequence ID" value="NZ_JBHMEZ010000012.1"/>
</dbReference>
<comment type="subunit">
    <text evidence="6">Homodimer.</text>
</comment>
<comment type="cofactor">
    <cofactor evidence="6">
        <name>FMN</name>
        <dbReference type="ChEBI" id="CHEBI:58210"/>
    </cofactor>
    <text evidence="6">Binds 1 FMN per subunit.</text>
</comment>
<evidence type="ECO:0000256" key="2">
    <source>
        <dbReference type="ARBA" id="ARBA00022643"/>
    </source>
</evidence>
<protein>
    <recommendedName>
        <fullName evidence="6">FMN dependent NADH:quinone oxidoreductase</fullName>
        <ecNumber evidence="6">1.6.5.-</ecNumber>
    </recommendedName>
    <alternativeName>
        <fullName evidence="6">Azo-dye reductase</fullName>
    </alternativeName>
    <alternativeName>
        <fullName evidence="6">FMN-dependent NADH-azo compound oxidoreductase</fullName>
    </alternativeName>
    <alternativeName>
        <fullName evidence="6">FMN-dependent NADH-azoreductase</fullName>
        <ecNumber evidence="6">1.7.1.17</ecNumber>
    </alternativeName>
</protein>
<comment type="caution">
    <text evidence="6">Lacks conserved residue(s) required for the propagation of feature annotation.</text>
</comment>
<dbReference type="EMBL" id="JBHMEZ010000012">
    <property type="protein sequence ID" value="MFB9053938.1"/>
    <property type="molecule type" value="Genomic_DNA"/>
</dbReference>
<keyword evidence="1 6" id="KW-0285">Flavoprotein</keyword>
<comment type="function">
    <text evidence="6">Quinone reductase that provides resistance to thiol-specific stress caused by electrophilic quinones.</text>
</comment>
<dbReference type="InterPro" id="IPR023048">
    <property type="entry name" value="NADH:quinone_OxRdtase_FMN_depd"/>
</dbReference>
<keyword evidence="3 6" id="KW-0560">Oxidoreductase</keyword>
<evidence type="ECO:0000256" key="5">
    <source>
        <dbReference type="ARBA" id="ARBA00048542"/>
    </source>
</evidence>